<organism evidence="1">
    <name type="scientific">Streptococcus salivarius</name>
    <dbReference type="NCBI Taxonomy" id="1304"/>
    <lineage>
        <taxon>Bacteria</taxon>
        <taxon>Bacillati</taxon>
        <taxon>Bacillota</taxon>
        <taxon>Bacilli</taxon>
        <taxon>Lactobacillales</taxon>
        <taxon>Streptococcaceae</taxon>
        <taxon>Streptococcus</taxon>
    </lineage>
</organism>
<reference evidence="1" key="1">
    <citation type="submission" date="2019-11" db="EMBL/GenBank/DDBJ databases">
        <authorList>
            <person name="Feng L."/>
        </authorList>
    </citation>
    <scope>NUCLEOTIDE SEQUENCE</scope>
    <source>
        <strain evidence="1">SSalivariusLFYP6</strain>
    </source>
</reference>
<name>A0A6N3CBG2_STRSL</name>
<sequence>MLADFTALKDALVEADSLCETLVFKDSLKELETLADFTTLKDALVEADWLCDLETLC</sequence>
<dbReference type="AlphaFoldDB" id="A0A6N3CBG2"/>
<protein>
    <submittedName>
        <fullName evidence="1">Uncharacterized protein</fullName>
    </submittedName>
</protein>
<gene>
    <name evidence="1" type="ORF">SSLFYP6_01589</name>
</gene>
<dbReference type="EMBL" id="CACRUJ010000006">
    <property type="protein sequence ID" value="VYU11257.1"/>
    <property type="molecule type" value="Genomic_DNA"/>
</dbReference>
<accession>A0A6N3CBG2</accession>
<proteinExistence type="predicted"/>
<evidence type="ECO:0000313" key="1">
    <source>
        <dbReference type="EMBL" id="VYU11257.1"/>
    </source>
</evidence>